<name>A0AA42BPX4_9BACI</name>
<evidence type="ECO:0000259" key="5">
    <source>
        <dbReference type="Pfam" id="PF00389"/>
    </source>
</evidence>
<dbReference type="PANTHER" id="PTHR43761">
    <property type="entry name" value="D-ISOMER SPECIFIC 2-HYDROXYACID DEHYDROGENASE FAMILY PROTEIN (AFU_ORTHOLOGUE AFUA_1G13630)"/>
    <property type="match status" value="1"/>
</dbReference>
<dbReference type="InterPro" id="IPR043322">
    <property type="entry name" value="CtBP"/>
</dbReference>
<reference evidence="7" key="1">
    <citation type="submission" date="2022-07" db="EMBL/GenBank/DDBJ databases">
        <authorList>
            <person name="Li W.-J."/>
            <person name="Deng Q.-Q."/>
        </authorList>
    </citation>
    <scope>NUCLEOTIDE SEQUENCE</scope>
    <source>
        <strain evidence="7">SYSU M60031</strain>
    </source>
</reference>
<evidence type="ECO:0000256" key="1">
    <source>
        <dbReference type="ARBA" id="ARBA00005854"/>
    </source>
</evidence>
<evidence type="ECO:0000256" key="3">
    <source>
        <dbReference type="ARBA" id="ARBA00023027"/>
    </source>
</evidence>
<dbReference type="PROSITE" id="PS00065">
    <property type="entry name" value="D_2_HYDROXYACID_DH_1"/>
    <property type="match status" value="1"/>
</dbReference>
<dbReference type="RefSeq" id="WP_254759592.1">
    <property type="nucleotide sequence ID" value="NZ_JANCLT010000007.1"/>
</dbReference>
<dbReference type="PROSITE" id="PS00671">
    <property type="entry name" value="D_2_HYDROXYACID_DH_3"/>
    <property type="match status" value="1"/>
</dbReference>
<dbReference type="PANTHER" id="PTHR43761:SF1">
    <property type="entry name" value="D-ISOMER SPECIFIC 2-HYDROXYACID DEHYDROGENASE CATALYTIC DOMAIN-CONTAINING PROTEIN-RELATED"/>
    <property type="match status" value="1"/>
</dbReference>
<dbReference type="SUPFAM" id="SSF51735">
    <property type="entry name" value="NAD(P)-binding Rossmann-fold domains"/>
    <property type="match status" value="1"/>
</dbReference>
<dbReference type="InterPro" id="IPR029752">
    <property type="entry name" value="D-isomer_DH_CS1"/>
</dbReference>
<sequence length="325" mass="36001">MTRKVIVITDCDHPSVAIEREVLEGMGFTVVLEQCRTEEDVIAKCQEAYGLINQYAPLTKRVLSSLPNCQVVVRYGVGVDNVDLNAASEAGIQVCNVPDYGVEEVSDHALALIFALKRKINLLSNDVKQNNWDFQICRPIRRLRDLTLGVVGLGRIGQATARKAKGLGWNVISYDRNEKRTMAGVQSVTFNELLETADIISVHVPLSTDTHHLFSQEAFRRMKRGAIIVNTARGPIINERALEEAIHTNQIAGAALDVMEQEPPQPNHPLFRFDNVIITPHAAWYSEEASFDLKRKAAEEAGRVVLGEAPYNPVNELQGIGGTPR</sequence>
<evidence type="ECO:0000313" key="7">
    <source>
        <dbReference type="EMBL" id="MCP8969670.1"/>
    </source>
</evidence>
<comment type="caution">
    <text evidence="7">The sequence shown here is derived from an EMBL/GenBank/DDBJ whole genome shotgun (WGS) entry which is preliminary data.</text>
</comment>
<keyword evidence="8" id="KW-1185">Reference proteome</keyword>
<evidence type="ECO:0000256" key="4">
    <source>
        <dbReference type="RuleBase" id="RU003719"/>
    </source>
</evidence>
<dbReference type="GO" id="GO:0003714">
    <property type="term" value="F:transcription corepressor activity"/>
    <property type="evidence" value="ECO:0007669"/>
    <property type="project" value="InterPro"/>
</dbReference>
<evidence type="ECO:0000259" key="6">
    <source>
        <dbReference type="Pfam" id="PF02826"/>
    </source>
</evidence>
<dbReference type="InterPro" id="IPR029753">
    <property type="entry name" value="D-isomer_DH_CS"/>
</dbReference>
<organism evidence="7 8">
    <name type="scientific">Ectobacillus ponti</name>
    <dbReference type="NCBI Taxonomy" id="2961894"/>
    <lineage>
        <taxon>Bacteria</taxon>
        <taxon>Bacillati</taxon>
        <taxon>Bacillota</taxon>
        <taxon>Bacilli</taxon>
        <taxon>Bacillales</taxon>
        <taxon>Bacillaceae</taxon>
        <taxon>Ectobacillus</taxon>
    </lineage>
</organism>
<feature type="domain" description="D-isomer specific 2-hydroxyacid dehydrogenase catalytic" evidence="5">
    <location>
        <begin position="20"/>
        <end position="315"/>
    </location>
</feature>
<dbReference type="InterPro" id="IPR006140">
    <property type="entry name" value="D-isomer_DH_NAD-bd"/>
</dbReference>
<accession>A0AA42BPX4</accession>
<dbReference type="InterPro" id="IPR050418">
    <property type="entry name" value="D-iso_2-hydroxyacid_DH_PdxB"/>
</dbReference>
<dbReference type="SUPFAM" id="SSF52283">
    <property type="entry name" value="Formate/glycerate dehydrogenase catalytic domain-like"/>
    <property type="match status" value="1"/>
</dbReference>
<dbReference type="InterPro" id="IPR006139">
    <property type="entry name" value="D-isomer_2_OHA_DH_cat_dom"/>
</dbReference>
<protein>
    <submittedName>
        <fullName evidence="7">C-terminal binding protein</fullName>
    </submittedName>
</protein>
<dbReference type="GO" id="GO:0016616">
    <property type="term" value="F:oxidoreductase activity, acting on the CH-OH group of donors, NAD or NADP as acceptor"/>
    <property type="evidence" value="ECO:0007669"/>
    <property type="project" value="InterPro"/>
</dbReference>
<dbReference type="EMBL" id="JANCLT010000007">
    <property type="protein sequence ID" value="MCP8969670.1"/>
    <property type="molecule type" value="Genomic_DNA"/>
</dbReference>
<dbReference type="GO" id="GO:0051287">
    <property type="term" value="F:NAD binding"/>
    <property type="evidence" value="ECO:0007669"/>
    <property type="project" value="InterPro"/>
</dbReference>
<evidence type="ECO:0000256" key="2">
    <source>
        <dbReference type="ARBA" id="ARBA00023002"/>
    </source>
</evidence>
<dbReference type="Proteomes" id="UP001156102">
    <property type="component" value="Unassembled WGS sequence"/>
</dbReference>
<dbReference type="Gene3D" id="3.40.50.720">
    <property type="entry name" value="NAD(P)-binding Rossmann-like Domain"/>
    <property type="match status" value="2"/>
</dbReference>
<proteinExistence type="inferred from homology"/>
<dbReference type="PROSITE" id="PS00670">
    <property type="entry name" value="D_2_HYDROXYACID_DH_2"/>
    <property type="match status" value="1"/>
</dbReference>
<evidence type="ECO:0000313" key="8">
    <source>
        <dbReference type="Proteomes" id="UP001156102"/>
    </source>
</evidence>
<dbReference type="Pfam" id="PF02826">
    <property type="entry name" value="2-Hacid_dh_C"/>
    <property type="match status" value="1"/>
</dbReference>
<dbReference type="AlphaFoldDB" id="A0AA42BPX4"/>
<dbReference type="InterPro" id="IPR036291">
    <property type="entry name" value="NAD(P)-bd_dom_sf"/>
</dbReference>
<feature type="domain" description="D-isomer specific 2-hydroxyacid dehydrogenase NAD-binding" evidence="6">
    <location>
        <begin position="110"/>
        <end position="283"/>
    </location>
</feature>
<dbReference type="CDD" id="cd05299">
    <property type="entry name" value="CtBP_dh"/>
    <property type="match status" value="1"/>
</dbReference>
<keyword evidence="2 4" id="KW-0560">Oxidoreductase</keyword>
<gene>
    <name evidence="7" type="ORF">NK662_14155</name>
</gene>
<keyword evidence="3" id="KW-0520">NAD</keyword>
<comment type="similarity">
    <text evidence="1 4">Belongs to the D-isomer specific 2-hydroxyacid dehydrogenase family.</text>
</comment>
<dbReference type="FunFam" id="3.40.50.720:FF:000203">
    <property type="entry name" value="D-3-phosphoglycerate dehydrogenase (SerA)"/>
    <property type="match status" value="1"/>
</dbReference>
<dbReference type="Pfam" id="PF00389">
    <property type="entry name" value="2-Hacid_dh"/>
    <property type="match status" value="1"/>
</dbReference>